<evidence type="ECO:0008006" key="3">
    <source>
        <dbReference type="Google" id="ProtNLM"/>
    </source>
</evidence>
<name>A0A418M3E3_9BACT</name>
<reference evidence="1 2" key="1">
    <citation type="submission" date="2018-08" db="EMBL/GenBank/DDBJ databases">
        <title>Fibrisoma montanum sp. nov., isolated from Danxia mountain soil.</title>
        <authorList>
            <person name="Huang Y."/>
        </authorList>
    </citation>
    <scope>NUCLEOTIDE SEQUENCE [LARGE SCALE GENOMIC DNA]</scope>
    <source>
        <strain evidence="1 2">HYT19</strain>
    </source>
</reference>
<gene>
    <name evidence="1" type="ORF">DYU11_20055</name>
</gene>
<dbReference type="RefSeq" id="WP_119669514.1">
    <property type="nucleotide sequence ID" value="NZ_QXED01000006.1"/>
</dbReference>
<keyword evidence="2" id="KW-1185">Reference proteome</keyword>
<dbReference type="Proteomes" id="UP000283523">
    <property type="component" value="Unassembled WGS sequence"/>
</dbReference>
<evidence type="ECO:0000313" key="2">
    <source>
        <dbReference type="Proteomes" id="UP000283523"/>
    </source>
</evidence>
<protein>
    <recommendedName>
        <fullName evidence="3">DUF1653 domain-containing protein</fullName>
    </recommendedName>
</protein>
<accession>A0A418M3E3</accession>
<dbReference type="AlphaFoldDB" id="A0A418M3E3"/>
<evidence type="ECO:0000313" key="1">
    <source>
        <dbReference type="EMBL" id="RIV20347.1"/>
    </source>
</evidence>
<comment type="caution">
    <text evidence="1">The sequence shown here is derived from an EMBL/GenBank/DDBJ whole genome shotgun (WGS) entry which is preliminary data.</text>
</comment>
<organism evidence="1 2">
    <name type="scientific">Fibrisoma montanum</name>
    <dbReference type="NCBI Taxonomy" id="2305895"/>
    <lineage>
        <taxon>Bacteria</taxon>
        <taxon>Pseudomonadati</taxon>
        <taxon>Bacteroidota</taxon>
        <taxon>Cytophagia</taxon>
        <taxon>Cytophagales</taxon>
        <taxon>Spirosomataceae</taxon>
        <taxon>Fibrisoma</taxon>
    </lineage>
</organism>
<sequence length="95" mass="11136">MENQTRLIQHNKSGRLYRILGACKLQINGEWKRAVAYVHNDARYPYDDWSQIYVREESEFLAAFTGITWANQVQPWHMAMPFEEYSIPVAEEAGV</sequence>
<dbReference type="OrthoDB" id="5365780at2"/>
<proteinExistence type="predicted"/>
<dbReference type="EMBL" id="QXED01000006">
    <property type="protein sequence ID" value="RIV20347.1"/>
    <property type="molecule type" value="Genomic_DNA"/>
</dbReference>